<sequence length="213" mass="23486">MSTVEPHNTLGLLDIPTDGDPPPPYPSPERRSRALRSSRRHPQRAAAHIPTRGTLSSLDSDALAEQALHAHFFPSETTPLLRPALMRHRANSHASTVVSSSSFTQTVLSFCQDSESETDVQTSGNEHQDPAGRDRDGRAQNAGCWALRKRTWARYFRPIGRKAYHAAVFHLMVINFPYALIAWVYLFVFTLVSAQSLGNGHLRADVVCAGGGF</sequence>
<comment type="caution">
    <text evidence="3">The sequence shown here is derived from an EMBL/GenBank/DDBJ whole genome shotgun (WGS) entry which is preliminary data.</text>
</comment>
<keyword evidence="2" id="KW-1133">Transmembrane helix</keyword>
<accession>A0A8I2YPA1</accession>
<keyword evidence="2" id="KW-0812">Transmembrane</keyword>
<feature type="compositionally biased region" description="Basic residues" evidence="1">
    <location>
        <begin position="33"/>
        <end position="43"/>
    </location>
</feature>
<feature type="compositionally biased region" description="Basic and acidic residues" evidence="1">
    <location>
        <begin position="126"/>
        <end position="138"/>
    </location>
</feature>
<evidence type="ECO:0000256" key="1">
    <source>
        <dbReference type="SAM" id="MobiDB-lite"/>
    </source>
</evidence>
<gene>
    <name evidence="3" type="ORF">JVT61DRAFT_3084</name>
</gene>
<feature type="region of interest" description="Disordered" evidence="1">
    <location>
        <begin position="1"/>
        <end position="53"/>
    </location>
</feature>
<organism evidence="3 4">
    <name type="scientific">Boletus reticuloceps</name>
    <dbReference type="NCBI Taxonomy" id="495285"/>
    <lineage>
        <taxon>Eukaryota</taxon>
        <taxon>Fungi</taxon>
        <taxon>Dikarya</taxon>
        <taxon>Basidiomycota</taxon>
        <taxon>Agaricomycotina</taxon>
        <taxon>Agaricomycetes</taxon>
        <taxon>Agaricomycetidae</taxon>
        <taxon>Boletales</taxon>
        <taxon>Boletineae</taxon>
        <taxon>Boletaceae</taxon>
        <taxon>Boletoideae</taxon>
        <taxon>Boletus</taxon>
    </lineage>
</organism>
<evidence type="ECO:0000256" key="2">
    <source>
        <dbReference type="SAM" id="Phobius"/>
    </source>
</evidence>
<dbReference type="OrthoDB" id="2576477at2759"/>
<keyword evidence="2" id="KW-0472">Membrane</keyword>
<keyword evidence="4" id="KW-1185">Reference proteome</keyword>
<feature type="transmembrane region" description="Helical" evidence="2">
    <location>
        <begin position="163"/>
        <end position="188"/>
    </location>
</feature>
<reference evidence="3" key="1">
    <citation type="submission" date="2021-03" db="EMBL/GenBank/DDBJ databases">
        <title>Evolutionary innovations through gain and loss of genes in the ectomycorrhizal Boletales.</title>
        <authorList>
            <person name="Wu G."/>
            <person name="Miyauchi S."/>
            <person name="Morin E."/>
            <person name="Yang Z.-L."/>
            <person name="Xu J."/>
            <person name="Martin F.M."/>
        </authorList>
    </citation>
    <scope>NUCLEOTIDE SEQUENCE</scope>
    <source>
        <strain evidence="3">BR01</strain>
    </source>
</reference>
<dbReference type="Proteomes" id="UP000683000">
    <property type="component" value="Unassembled WGS sequence"/>
</dbReference>
<dbReference type="AlphaFoldDB" id="A0A8I2YPA1"/>
<proteinExistence type="predicted"/>
<evidence type="ECO:0000313" key="4">
    <source>
        <dbReference type="Proteomes" id="UP000683000"/>
    </source>
</evidence>
<protein>
    <submittedName>
        <fullName evidence="3">Uncharacterized protein</fullName>
    </submittedName>
</protein>
<feature type="region of interest" description="Disordered" evidence="1">
    <location>
        <begin position="114"/>
        <end position="138"/>
    </location>
</feature>
<name>A0A8I2YPA1_9AGAM</name>
<dbReference type="EMBL" id="JAGFBS010000014">
    <property type="protein sequence ID" value="KAG6375525.1"/>
    <property type="molecule type" value="Genomic_DNA"/>
</dbReference>
<evidence type="ECO:0000313" key="3">
    <source>
        <dbReference type="EMBL" id="KAG6375525.1"/>
    </source>
</evidence>